<dbReference type="InterPro" id="IPR040605">
    <property type="entry name" value="Glyco_hydro2_dom5"/>
</dbReference>
<dbReference type="InterPro" id="IPR013783">
    <property type="entry name" value="Ig-like_fold"/>
</dbReference>
<dbReference type="InterPro" id="IPR006102">
    <property type="entry name" value="Ig-like_GH2"/>
</dbReference>
<dbReference type="PRINTS" id="PR00132">
    <property type="entry name" value="GLHYDRLASE2"/>
</dbReference>
<dbReference type="Pfam" id="PF16355">
    <property type="entry name" value="DUF4982"/>
    <property type="match status" value="1"/>
</dbReference>
<proteinExistence type="inferred from homology"/>
<dbReference type="Pfam" id="PF02837">
    <property type="entry name" value="Glyco_hydro_2_N"/>
    <property type="match status" value="1"/>
</dbReference>
<dbReference type="SUPFAM" id="SSF51445">
    <property type="entry name" value="(Trans)glycosidases"/>
    <property type="match status" value="1"/>
</dbReference>
<dbReference type="Pfam" id="PF02836">
    <property type="entry name" value="Glyco_hydro_2_C"/>
    <property type="match status" value="1"/>
</dbReference>
<dbReference type="InterPro" id="IPR017853">
    <property type="entry name" value="GH"/>
</dbReference>
<dbReference type="AlphaFoldDB" id="A0A069D2T1"/>
<dbReference type="Pfam" id="PF18565">
    <property type="entry name" value="Glyco_hydro2_C5"/>
    <property type="match status" value="1"/>
</dbReference>
<dbReference type="PANTHER" id="PTHR42732">
    <property type="entry name" value="BETA-GALACTOSIDASE"/>
    <property type="match status" value="1"/>
</dbReference>
<dbReference type="GO" id="GO:0005975">
    <property type="term" value="P:carbohydrate metabolic process"/>
    <property type="evidence" value="ECO:0007669"/>
    <property type="project" value="InterPro"/>
</dbReference>
<feature type="domain" description="Glycoside hydrolase family 2 catalytic" evidence="6">
    <location>
        <begin position="312"/>
        <end position="540"/>
    </location>
</feature>
<name>A0A069D2T1_9BACE</name>
<keyword evidence="4" id="KW-0732">Signal</keyword>
<evidence type="ECO:0000259" key="5">
    <source>
        <dbReference type="Pfam" id="PF00703"/>
    </source>
</evidence>
<keyword evidence="11" id="KW-1185">Reference proteome</keyword>
<feature type="domain" description="Glycoside hydrolase family 2 immunoglobulin-like beta-sandwich" evidence="5">
    <location>
        <begin position="208"/>
        <end position="304"/>
    </location>
</feature>
<dbReference type="Proteomes" id="UP000027601">
    <property type="component" value="Unassembled WGS sequence"/>
</dbReference>
<evidence type="ECO:0000259" key="8">
    <source>
        <dbReference type="Pfam" id="PF16355"/>
    </source>
</evidence>
<dbReference type="InterPro" id="IPR036156">
    <property type="entry name" value="Beta-gal/glucu_dom_sf"/>
</dbReference>
<dbReference type="GO" id="GO:0004553">
    <property type="term" value="F:hydrolase activity, hydrolyzing O-glycosyl compounds"/>
    <property type="evidence" value="ECO:0007669"/>
    <property type="project" value="InterPro"/>
</dbReference>
<reference evidence="10 11" key="1">
    <citation type="journal article" date="2015" name="Microbes Environ.">
        <title>Distribution and evolution of nitrogen fixation genes in the phylum bacteroidetes.</title>
        <authorList>
            <person name="Inoue J."/>
            <person name="Oshima K."/>
            <person name="Suda W."/>
            <person name="Sakamoto M."/>
            <person name="Iino T."/>
            <person name="Noda S."/>
            <person name="Hongoh Y."/>
            <person name="Hattori M."/>
            <person name="Ohkuma M."/>
        </authorList>
    </citation>
    <scope>NUCLEOTIDE SEQUENCE [LARGE SCALE GENOMIC DNA]</scope>
    <source>
        <strain evidence="10 11">JCM 15093</strain>
    </source>
</reference>
<dbReference type="PANTHER" id="PTHR42732:SF1">
    <property type="entry name" value="BETA-MANNOSIDASE"/>
    <property type="match status" value="1"/>
</dbReference>
<dbReference type="eggNOG" id="COG3250">
    <property type="taxonomic scope" value="Bacteria"/>
</dbReference>
<feature type="domain" description="Glycoside hydrolase family 2" evidence="9">
    <location>
        <begin position="707"/>
        <end position="808"/>
    </location>
</feature>
<dbReference type="EMBL" id="BAJS01000009">
    <property type="protein sequence ID" value="GAK36742.1"/>
    <property type="molecule type" value="Genomic_DNA"/>
</dbReference>
<dbReference type="InterPro" id="IPR006104">
    <property type="entry name" value="Glyco_hydro_2_N"/>
</dbReference>
<dbReference type="RefSeq" id="WP_024996575.1">
    <property type="nucleotide sequence ID" value="NZ_ATZI01000009.1"/>
</dbReference>
<dbReference type="InterPro" id="IPR032311">
    <property type="entry name" value="DUF4982"/>
</dbReference>
<dbReference type="SUPFAM" id="SSF49785">
    <property type="entry name" value="Galactose-binding domain-like"/>
    <property type="match status" value="1"/>
</dbReference>
<evidence type="ECO:0000259" key="9">
    <source>
        <dbReference type="Pfam" id="PF18565"/>
    </source>
</evidence>
<organism evidence="10 11">
    <name type="scientific">Bacteroides graminisolvens DSM 19988 = JCM 15093</name>
    <dbReference type="NCBI Taxonomy" id="1121097"/>
    <lineage>
        <taxon>Bacteria</taxon>
        <taxon>Pseudomonadati</taxon>
        <taxon>Bacteroidota</taxon>
        <taxon>Bacteroidia</taxon>
        <taxon>Bacteroidales</taxon>
        <taxon>Bacteroidaceae</taxon>
        <taxon>Bacteroides</taxon>
    </lineage>
</organism>
<comment type="caution">
    <text evidence="10">The sequence shown here is derived from an EMBL/GenBank/DDBJ whole genome shotgun (WGS) entry which is preliminary data.</text>
</comment>
<protein>
    <submittedName>
        <fullName evidence="10">Beta-galactosidase</fullName>
    </submittedName>
</protein>
<keyword evidence="3" id="KW-0326">Glycosidase</keyword>
<dbReference type="Gene3D" id="2.60.120.260">
    <property type="entry name" value="Galactose-binding domain-like"/>
    <property type="match status" value="1"/>
</dbReference>
<evidence type="ECO:0000259" key="7">
    <source>
        <dbReference type="Pfam" id="PF02837"/>
    </source>
</evidence>
<dbReference type="Gene3D" id="2.60.40.10">
    <property type="entry name" value="Immunoglobulins"/>
    <property type="match status" value="3"/>
</dbReference>
<evidence type="ECO:0000313" key="11">
    <source>
        <dbReference type="Proteomes" id="UP000027601"/>
    </source>
</evidence>
<evidence type="ECO:0000256" key="1">
    <source>
        <dbReference type="ARBA" id="ARBA00007401"/>
    </source>
</evidence>
<evidence type="ECO:0000256" key="2">
    <source>
        <dbReference type="ARBA" id="ARBA00022801"/>
    </source>
</evidence>
<feature type="signal peptide" evidence="4">
    <location>
        <begin position="1"/>
        <end position="20"/>
    </location>
</feature>
<accession>A0A069D2T1</accession>
<evidence type="ECO:0000256" key="3">
    <source>
        <dbReference type="ARBA" id="ARBA00023295"/>
    </source>
</evidence>
<feature type="domain" description="Glycosyl hydrolases family 2 sugar binding" evidence="7">
    <location>
        <begin position="90"/>
        <end position="186"/>
    </location>
</feature>
<dbReference type="InterPro" id="IPR023232">
    <property type="entry name" value="Glyco_hydro_2_AS"/>
</dbReference>
<gene>
    <name evidence="10" type="ORF">JCM15093_1932</name>
</gene>
<dbReference type="Gene3D" id="3.20.20.80">
    <property type="entry name" value="Glycosidases"/>
    <property type="match status" value="1"/>
</dbReference>
<feature type="domain" description="DUF4982" evidence="8">
    <location>
        <begin position="636"/>
        <end position="689"/>
    </location>
</feature>
<keyword evidence="2" id="KW-0378">Hydrolase</keyword>
<feature type="chain" id="PRO_5001659856" evidence="4">
    <location>
        <begin position="21"/>
        <end position="813"/>
    </location>
</feature>
<evidence type="ECO:0000259" key="6">
    <source>
        <dbReference type="Pfam" id="PF02836"/>
    </source>
</evidence>
<dbReference type="InterPro" id="IPR006103">
    <property type="entry name" value="Glyco_hydro_2_cat"/>
</dbReference>
<dbReference type="SUPFAM" id="SSF49303">
    <property type="entry name" value="beta-Galactosidase/glucuronidase domain"/>
    <property type="match status" value="1"/>
</dbReference>
<dbReference type="PROSITE" id="PS00608">
    <property type="entry name" value="GLYCOSYL_HYDROL_F2_2"/>
    <property type="match status" value="1"/>
</dbReference>
<dbReference type="InterPro" id="IPR008979">
    <property type="entry name" value="Galactose-bd-like_sf"/>
</dbReference>
<dbReference type="STRING" id="1121097.GCA_000428125_02281"/>
<evidence type="ECO:0000256" key="4">
    <source>
        <dbReference type="SAM" id="SignalP"/>
    </source>
</evidence>
<dbReference type="InterPro" id="IPR051913">
    <property type="entry name" value="GH2_Domain-Containing"/>
</dbReference>
<comment type="similarity">
    <text evidence="1">Belongs to the glycosyl hydrolase 2 family.</text>
</comment>
<dbReference type="Pfam" id="PF00703">
    <property type="entry name" value="Glyco_hydro_2"/>
    <property type="match status" value="1"/>
</dbReference>
<evidence type="ECO:0000313" key="10">
    <source>
        <dbReference type="EMBL" id="GAK36742.1"/>
    </source>
</evidence>
<sequence>MAMKKIGWVALVLLALWACRQEGDLTADRMCMDRGWYFRLEGASGGAADNGGWKKVDLPHDWSVDRYAQQLNDSVCGVFVRHSPGGLSTGYTLGGTGWYARTFDVPAGELDQLHFLYFEGAYMETDVWVNGQRIGYHPHGYTSFCCEIPARLLVTGKPNTLVVRVTNRGRNSRWYSGSGIYRHVWMMVTDKLHFKNWGSAVVTKAVAPDLAQLQLSTTVCNRYDTVQHAWLTVSVLSPQGKVVATEERTVSVAAGGEREVTVPLTVKDPQLWSTASPAMYRTVLSVRNNKGQVIGKEAVPFGIRTLAFSASKGFLLNGVPTKLKGGCVHHDNGFLGAAAIDRAEVRKVELLKANGFNAVRCAHNPPSEAFLHACDTLGLLVIDEAFDQWKKPKNPDDYHRFFERYAGGDVAAMVLRDRNHPSVIMWSIGNEIQERADLAGVAIAGYLKNIVRRLDATRPVTAAVNDFWDNPQLSWKHNAQTACDVLDVCGYNYMWYEYENDHRKFPQRIVYGSESAPGETALNWDLVEKHAFLIGDFVWTALDYLGEAGIGHVLNLKEKDKNPQFMEWPWFNAWCGDIDLCGDKKPQSYYRDVVWRRLPVSMCVHPPLEKGLVEKVSYWGWPNEYPSWNWAAFLNEVVTVNVYSCAPAVRLYLNGKLVEEKAVGAEKRYTASFRLKYMPGVLKAVNVVNKEEEEEVVLSTTGRPYALKLVADRYHLNASPNELAYVKVMVVDKTGNRVDDSSASLSLHAKGVGSIAGSGNASPTDMESFRSLSPRAYRGQALVIMRPEGVRGEMVLTVCSPGLEPDSIRIHVK</sequence>
<dbReference type="InterPro" id="IPR006101">
    <property type="entry name" value="Glyco_hydro_2"/>
</dbReference>